<evidence type="ECO:0000313" key="2">
    <source>
        <dbReference type="EMBL" id="RUQ88011.1"/>
    </source>
</evidence>
<dbReference type="EMBL" id="RZGY01000001">
    <property type="protein sequence ID" value="RUQ88011.1"/>
    <property type="molecule type" value="Genomic_DNA"/>
</dbReference>
<protein>
    <recommendedName>
        <fullName evidence="1">DUF6457 domain-containing protein</fullName>
    </recommendedName>
</protein>
<reference evidence="2 3" key="1">
    <citation type="submission" date="2018-12" db="EMBL/GenBank/DDBJ databases">
        <authorList>
            <person name="hu s."/>
            <person name="Xu Y."/>
            <person name="Xu B."/>
            <person name="Li F."/>
        </authorList>
    </citation>
    <scope>NUCLEOTIDE SEQUENCE [LARGE SCALE GENOMIC DNA]</scope>
    <source>
        <strain evidence="2 3">KSW2-17</strain>
    </source>
</reference>
<accession>A0ABY0CDB0</accession>
<dbReference type="Proteomes" id="UP000268291">
    <property type="component" value="Unassembled WGS sequence"/>
</dbReference>
<comment type="caution">
    <text evidence="2">The sequence shown here is derived from an EMBL/GenBank/DDBJ whole genome shotgun (WGS) entry which is preliminary data.</text>
</comment>
<evidence type="ECO:0000313" key="3">
    <source>
        <dbReference type="Proteomes" id="UP000268291"/>
    </source>
</evidence>
<sequence>MDAWLDRIVPVLDLPRELVDTPLVLDLARDAAHGVARPAAPLTTFLLGLALGRGTASPAELERLADVITEELP</sequence>
<dbReference type="InterPro" id="IPR045598">
    <property type="entry name" value="DUF6457"/>
</dbReference>
<dbReference type="Pfam" id="PF20058">
    <property type="entry name" value="DUF6457"/>
    <property type="match status" value="1"/>
</dbReference>
<keyword evidence="3" id="KW-1185">Reference proteome</keyword>
<gene>
    <name evidence="2" type="ORF">ELQ93_12495</name>
</gene>
<evidence type="ECO:0000259" key="1">
    <source>
        <dbReference type="Pfam" id="PF20058"/>
    </source>
</evidence>
<organism evidence="2 3">
    <name type="scientific">Labedella gwakjiensis</name>
    <dbReference type="NCBI Taxonomy" id="390269"/>
    <lineage>
        <taxon>Bacteria</taxon>
        <taxon>Bacillati</taxon>
        <taxon>Actinomycetota</taxon>
        <taxon>Actinomycetes</taxon>
        <taxon>Micrococcales</taxon>
        <taxon>Microbacteriaceae</taxon>
        <taxon>Labedella</taxon>
    </lineage>
</organism>
<name>A0ABY0CDB0_9MICO</name>
<proteinExistence type="predicted"/>
<feature type="domain" description="DUF6457" evidence="1">
    <location>
        <begin position="1"/>
        <end position="69"/>
    </location>
</feature>